<evidence type="ECO:0000313" key="1">
    <source>
        <dbReference type="EMBL" id="XCD04221.1"/>
    </source>
</evidence>
<dbReference type="EMBL" id="PP511517">
    <property type="protein sequence ID" value="XCD04867.1"/>
    <property type="molecule type" value="Genomic_DNA"/>
</dbReference>
<proteinExistence type="predicted"/>
<accession>A0AAU8AZ23</accession>
<protein>
    <submittedName>
        <fullName evidence="2">DNA pilot protein</fullName>
    </submittedName>
</protein>
<name>A0AAU8AZ23_9VIRU</name>
<dbReference type="EMBL" id="PP511440">
    <property type="protein sequence ID" value="XCD04221.1"/>
    <property type="molecule type" value="Genomic_DNA"/>
</dbReference>
<sequence>MARLKNPGPGNTSGGFDMWGSLVGGALGAATSLFGSNKSAKSQQKANEMNMQLAREQMAYQKELAQSQIQWRVEDAKKAGLHPMAALGLSPMSYSPVSGSAVGSTYDYSGVGNSLQQMGQNIDAHVMNAKTREERKQAQDLQNKQIGLSLRSQELNNQILEQELISRRVKLFQQLTPGLPGTKGLPRGKYAVSGQGDSVMPRQEGTVATGDKKFQFMQQPNGTYSLEPGNDWAQTYEDKLLLEWWPIIKTQLTELDARAYGKTIDGMRYNERLEGWVPDKTPDKRSAASRILEWFNLPWYKKLMTTRMR</sequence>
<organism evidence="2">
    <name type="scientific">Dulem virus 92</name>
    <dbReference type="NCBI Taxonomy" id="3145803"/>
    <lineage>
        <taxon>Viruses</taxon>
        <taxon>Monodnaviria</taxon>
        <taxon>Sangervirae</taxon>
        <taxon>Phixviricota</taxon>
        <taxon>Malgrandaviricetes</taxon>
        <taxon>Petitvirales</taxon>
        <taxon>Microviridae</taxon>
        <taxon>Microvirus</taxon>
    </lineage>
</organism>
<reference evidence="2" key="1">
    <citation type="submission" date="2024-03" db="EMBL/GenBank/DDBJ databases">
        <title>Diverse circular DNA viruses in blood, oral, and fecal samples of captive lemurs.</title>
        <authorList>
            <person name="Paietta E.N."/>
            <person name="Kraberger S."/>
            <person name="Lund M.C."/>
            <person name="Custer J.M."/>
            <person name="Vargas K.M."/>
            <person name="Ehmke E.E."/>
            <person name="Yoder A.D."/>
            <person name="Varsani A."/>
        </authorList>
    </citation>
    <scope>NUCLEOTIDE SEQUENCE</scope>
    <source>
        <strain evidence="1">Duke_21_109</strain>
        <strain evidence="2">Duke_24FF_1323</strain>
    </source>
</reference>
<evidence type="ECO:0000313" key="2">
    <source>
        <dbReference type="EMBL" id="XCD04867.1"/>
    </source>
</evidence>